<name>A0A165I458_EXIGL</name>
<dbReference type="OrthoDB" id="10670892at2759"/>
<evidence type="ECO:0000313" key="2">
    <source>
        <dbReference type="EMBL" id="KZV92868.1"/>
    </source>
</evidence>
<dbReference type="EMBL" id="KV426000">
    <property type="protein sequence ID" value="KZV92868.1"/>
    <property type="molecule type" value="Genomic_DNA"/>
</dbReference>
<organism evidence="2 3">
    <name type="scientific">Exidia glandulosa HHB12029</name>
    <dbReference type="NCBI Taxonomy" id="1314781"/>
    <lineage>
        <taxon>Eukaryota</taxon>
        <taxon>Fungi</taxon>
        <taxon>Dikarya</taxon>
        <taxon>Basidiomycota</taxon>
        <taxon>Agaricomycotina</taxon>
        <taxon>Agaricomycetes</taxon>
        <taxon>Auriculariales</taxon>
        <taxon>Exidiaceae</taxon>
        <taxon>Exidia</taxon>
    </lineage>
</organism>
<gene>
    <name evidence="2" type="ORF">EXIGLDRAFT_717837</name>
</gene>
<feature type="compositionally biased region" description="Low complexity" evidence="1">
    <location>
        <begin position="38"/>
        <end position="53"/>
    </location>
</feature>
<feature type="region of interest" description="Disordered" evidence="1">
    <location>
        <begin position="38"/>
        <end position="65"/>
    </location>
</feature>
<accession>A0A165I458</accession>
<dbReference type="AlphaFoldDB" id="A0A165I458"/>
<proteinExistence type="predicted"/>
<evidence type="ECO:0000313" key="3">
    <source>
        <dbReference type="Proteomes" id="UP000077266"/>
    </source>
</evidence>
<protein>
    <submittedName>
        <fullName evidence="2">Uncharacterized protein</fullName>
    </submittedName>
</protein>
<reference evidence="2 3" key="1">
    <citation type="journal article" date="2016" name="Mol. Biol. Evol.">
        <title>Comparative Genomics of Early-Diverging Mushroom-Forming Fungi Provides Insights into the Origins of Lignocellulose Decay Capabilities.</title>
        <authorList>
            <person name="Nagy L.G."/>
            <person name="Riley R."/>
            <person name="Tritt A."/>
            <person name="Adam C."/>
            <person name="Daum C."/>
            <person name="Floudas D."/>
            <person name="Sun H."/>
            <person name="Yadav J.S."/>
            <person name="Pangilinan J."/>
            <person name="Larsson K.H."/>
            <person name="Matsuura K."/>
            <person name="Barry K."/>
            <person name="Labutti K."/>
            <person name="Kuo R."/>
            <person name="Ohm R.A."/>
            <person name="Bhattacharya S.S."/>
            <person name="Shirouzu T."/>
            <person name="Yoshinaga Y."/>
            <person name="Martin F.M."/>
            <person name="Grigoriev I.V."/>
            <person name="Hibbett D.S."/>
        </authorList>
    </citation>
    <scope>NUCLEOTIDE SEQUENCE [LARGE SCALE GENOMIC DNA]</scope>
    <source>
        <strain evidence="2 3">HHB12029</strain>
    </source>
</reference>
<feature type="region of interest" description="Disordered" evidence="1">
    <location>
        <begin position="172"/>
        <end position="191"/>
    </location>
</feature>
<feature type="compositionally biased region" description="Low complexity" evidence="1">
    <location>
        <begin position="172"/>
        <end position="182"/>
    </location>
</feature>
<evidence type="ECO:0000256" key="1">
    <source>
        <dbReference type="SAM" id="MobiDB-lite"/>
    </source>
</evidence>
<sequence>MSRVSQRKLRSSASRDLTLHRWVLLKNLVISTDDLLAQSSSSSPSQSSVSPSPVNTPPYEYSSPSDEEVFVFPDADIFVFPDAATLVAESAAGASAEAAWLDALLDELDEDEDSEEEPVASATSVIDNGISVLRLTPALAGPTGTVSTAATVCVTVPVTIPTITASSSFSLSSSGSPPCNCTTPPPTPVSVPSTPRWLDDLPFFAHDGADDSSDDESEGPETPLLLSTLAHAPSLAAAADPAVVLSEPESYFVYPTEPVPIFPTSSLPSQAFPLQEC</sequence>
<dbReference type="Proteomes" id="UP000077266">
    <property type="component" value="Unassembled WGS sequence"/>
</dbReference>
<dbReference type="InParanoid" id="A0A165I458"/>
<keyword evidence="3" id="KW-1185">Reference proteome</keyword>